<evidence type="ECO:0000313" key="2">
    <source>
        <dbReference type="Proteomes" id="UP001062846"/>
    </source>
</evidence>
<keyword evidence="2" id="KW-1185">Reference proteome</keyword>
<dbReference type="Proteomes" id="UP001062846">
    <property type="component" value="Chromosome 11"/>
</dbReference>
<dbReference type="EMBL" id="CM046398">
    <property type="protein sequence ID" value="KAI8532721.1"/>
    <property type="molecule type" value="Genomic_DNA"/>
</dbReference>
<name>A0ACC0LVI6_RHOML</name>
<sequence>MRYHTLILAFNCISILLVFFVFLHQSTPVEGSRPLQDRHPFAFVLGKAYSGPSQRGRGH</sequence>
<proteinExistence type="predicted"/>
<accession>A0ACC0LVI6</accession>
<protein>
    <submittedName>
        <fullName evidence="1">Uncharacterized protein</fullName>
    </submittedName>
</protein>
<gene>
    <name evidence="1" type="ORF">RHMOL_Rhmol11G0235400</name>
</gene>
<comment type="caution">
    <text evidence="1">The sequence shown here is derived from an EMBL/GenBank/DDBJ whole genome shotgun (WGS) entry which is preliminary data.</text>
</comment>
<evidence type="ECO:0000313" key="1">
    <source>
        <dbReference type="EMBL" id="KAI8532721.1"/>
    </source>
</evidence>
<organism evidence="1 2">
    <name type="scientific">Rhododendron molle</name>
    <name type="common">Chinese azalea</name>
    <name type="synonym">Azalea mollis</name>
    <dbReference type="NCBI Taxonomy" id="49168"/>
    <lineage>
        <taxon>Eukaryota</taxon>
        <taxon>Viridiplantae</taxon>
        <taxon>Streptophyta</taxon>
        <taxon>Embryophyta</taxon>
        <taxon>Tracheophyta</taxon>
        <taxon>Spermatophyta</taxon>
        <taxon>Magnoliopsida</taxon>
        <taxon>eudicotyledons</taxon>
        <taxon>Gunneridae</taxon>
        <taxon>Pentapetalae</taxon>
        <taxon>asterids</taxon>
        <taxon>Ericales</taxon>
        <taxon>Ericaceae</taxon>
        <taxon>Ericoideae</taxon>
        <taxon>Rhodoreae</taxon>
        <taxon>Rhododendron</taxon>
    </lineage>
</organism>
<reference evidence="1" key="1">
    <citation type="submission" date="2022-02" db="EMBL/GenBank/DDBJ databases">
        <title>Plant Genome Project.</title>
        <authorList>
            <person name="Zhang R.-G."/>
        </authorList>
    </citation>
    <scope>NUCLEOTIDE SEQUENCE</scope>
    <source>
        <strain evidence="1">AT1</strain>
    </source>
</reference>